<gene>
    <name evidence="2" type="ORF">CLUP02_11159</name>
</gene>
<dbReference type="Proteomes" id="UP000830671">
    <property type="component" value="Chromosome 5"/>
</dbReference>
<dbReference type="PANTHER" id="PTHR13593">
    <property type="match status" value="1"/>
</dbReference>
<proteinExistence type="predicted"/>
<dbReference type="GO" id="GO:0008081">
    <property type="term" value="F:phosphoric diester hydrolase activity"/>
    <property type="evidence" value="ECO:0007669"/>
    <property type="project" value="InterPro"/>
</dbReference>
<dbReference type="InterPro" id="IPR051057">
    <property type="entry name" value="PI-PLC_domain"/>
</dbReference>
<keyword evidence="3" id="KW-1185">Reference proteome</keyword>
<dbReference type="Pfam" id="PF00388">
    <property type="entry name" value="PI-PLC-X"/>
    <property type="match status" value="1"/>
</dbReference>
<organism evidence="2 3">
    <name type="scientific">Colletotrichum lupini</name>
    <dbReference type="NCBI Taxonomy" id="145971"/>
    <lineage>
        <taxon>Eukaryota</taxon>
        <taxon>Fungi</taxon>
        <taxon>Dikarya</taxon>
        <taxon>Ascomycota</taxon>
        <taxon>Pezizomycotina</taxon>
        <taxon>Sordariomycetes</taxon>
        <taxon>Hypocreomycetidae</taxon>
        <taxon>Glomerellales</taxon>
        <taxon>Glomerellaceae</taxon>
        <taxon>Colletotrichum</taxon>
        <taxon>Colletotrichum acutatum species complex</taxon>
    </lineage>
</organism>
<dbReference type="SMART" id="SM00148">
    <property type="entry name" value="PLCXc"/>
    <property type="match status" value="1"/>
</dbReference>
<protein>
    <recommendedName>
        <fullName evidence="1">Phosphatidylinositol-specific phospholipase C X domain-containing protein</fullName>
    </recommendedName>
</protein>
<dbReference type="Gene3D" id="3.20.20.190">
    <property type="entry name" value="Phosphatidylinositol (PI) phosphodiesterase"/>
    <property type="match status" value="1"/>
</dbReference>
<evidence type="ECO:0000313" key="2">
    <source>
        <dbReference type="EMBL" id="UQC85660.1"/>
    </source>
</evidence>
<sequence length="471" mass="53922">MIHFSVAKAFPLIFNSQQTNNPTMAVGLPTSAKNPVQNRLQVLQAQYPEYHVVIWASAGGSFKLLPGTRWVRKGVELIQFSNLLGLSTDTRHFEYYIIIEGAFRYRNKYMKATDYRDYVGSTANFDFEKRQCVMQPKTDFCAKSWMKHLPDDTCVKDLSLPGTRCSSASTYWINDVANIDVEPEISDKKLRLQLLGMHKCHKDSIRTQLQNGVRLLDLRCDGERRLRHGPLVLEKQLEDVLDDVRDFLKDNKNETVMIMLSFSSASATYDADKHWSEGYSINYDDLPKNFNRDFKRDMKKENLLYTGKQWPLLRDVRGKAVIFRGWDVDSEEDRWGLECRLPVWVAARSPTSSIKAEDLAAQRWESLAGDFSSRDSLKSIVLAACLHHDPTDETGWVSPLQTAPILQNKAVEHLKNSTRKMKHLWVYGDDMKEKTNLAIAKLNFWGSDDEGPSRPLPLTVHSAPSKLITTK</sequence>
<name>A0A9Q8SYX0_9PEZI</name>
<dbReference type="EMBL" id="CP019477">
    <property type="protein sequence ID" value="UQC85660.1"/>
    <property type="molecule type" value="Genomic_DNA"/>
</dbReference>
<accession>A0A9Q8SYX0</accession>
<dbReference type="PANTHER" id="PTHR13593:SF113">
    <property type="entry name" value="SI:DKEY-266F7.9"/>
    <property type="match status" value="1"/>
</dbReference>
<dbReference type="RefSeq" id="XP_049147272.1">
    <property type="nucleotide sequence ID" value="XM_049290127.1"/>
</dbReference>
<dbReference type="PROSITE" id="PS50007">
    <property type="entry name" value="PIPLC_X_DOMAIN"/>
    <property type="match status" value="1"/>
</dbReference>
<dbReference type="InterPro" id="IPR017946">
    <property type="entry name" value="PLC-like_Pdiesterase_TIM-brl"/>
</dbReference>
<dbReference type="AlphaFoldDB" id="A0A9Q8SYX0"/>
<reference evidence="2" key="1">
    <citation type="journal article" date="2021" name="Mol. Plant Microbe Interact.">
        <title>Complete Genome Sequence of the Plant-Pathogenic Fungus Colletotrichum lupini.</title>
        <authorList>
            <person name="Baroncelli R."/>
            <person name="Pensec F."/>
            <person name="Da Lio D."/>
            <person name="Boufleur T."/>
            <person name="Vicente I."/>
            <person name="Sarrocco S."/>
            <person name="Picot A."/>
            <person name="Baraldi E."/>
            <person name="Sukno S."/>
            <person name="Thon M."/>
            <person name="Le Floch G."/>
        </authorList>
    </citation>
    <scope>NUCLEOTIDE SEQUENCE</scope>
    <source>
        <strain evidence="2">IMI 504893</strain>
    </source>
</reference>
<dbReference type="InterPro" id="IPR000909">
    <property type="entry name" value="PLipase_C_PInositol-sp_X_dom"/>
</dbReference>
<evidence type="ECO:0000259" key="1">
    <source>
        <dbReference type="SMART" id="SM00148"/>
    </source>
</evidence>
<dbReference type="SUPFAM" id="SSF51695">
    <property type="entry name" value="PLC-like phosphodiesterases"/>
    <property type="match status" value="1"/>
</dbReference>
<feature type="domain" description="Phosphatidylinositol-specific phospholipase C X" evidence="1">
    <location>
        <begin position="156"/>
        <end position="325"/>
    </location>
</feature>
<dbReference type="GeneID" id="73345137"/>
<dbReference type="KEGG" id="clup:CLUP02_11159"/>
<evidence type="ECO:0000313" key="3">
    <source>
        <dbReference type="Proteomes" id="UP000830671"/>
    </source>
</evidence>
<dbReference type="GO" id="GO:0006629">
    <property type="term" value="P:lipid metabolic process"/>
    <property type="evidence" value="ECO:0007669"/>
    <property type="project" value="InterPro"/>
</dbReference>